<evidence type="ECO:0000313" key="1">
    <source>
        <dbReference type="EMBL" id="TCT04716.1"/>
    </source>
</evidence>
<sequence>MIGAADAARLFEAACRAELDALKPGNVHVHAPGHGMEVAHFERAAAAAAGPLCDPAKDVGARIEAATLASLAAAGCNANLGIVLLAAPLLAAAQTEGGDLHVRLAALLDGLGIAEAAAVFRAIAAANPGGLGTAREADVRAPARMGLKAAMALAADRDRVALQYACAFTDVFARGVPVAQREQAAGRAPAQEVYLAFLRAFPDSHVARKHGPAVALALREEAEAVCVEAEHLPPAARHARLLAFDAALKARGLNPGTSADLTVASLLAAALLASGA</sequence>
<dbReference type="Proteomes" id="UP000294664">
    <property type="component" value="Unassembled WGS sequence"/>
</dbReference>
<dbReference type="GO" id="GO:0005524">
    <property type="term" value="F:ATP binding"/>
    <property type="evidence" value="ECO:0007669"/>
    <property type="project" value="InterPro"/>
</dbReference>
<dbReference type="RefSeq" id="WP_132031485.1">
    <property type="nucleotide sequence ID" value="NZ_SMAI01000006.1"/>
</dbReference>
<dbReference type="InterPro" id="IPR002736">
    <property type="entry name" value="CitG"/>
</dbReference>
<proteinExistence type="predicted"/>
<dbReference type="OrthoDB" id="8525901at2"/>
<protein>
    <submittedName>
        <fullName evidence="1">Triphosphoribosyl-dephospho-CoA synthase</fullName>
    </submittedName>
</protein>
<evidence type="ECO:0000313" key="2">
    <source>
        <dbReference type="Proteomes" id="UP000294664"/>
    </source>
</evidence>
<dbReference type="EMBL" id="SMAI01000006">
    <property type="protein sequence ID" value="TCT04716.1"/>
    <property type="molecule type" value="Genomic_DNA"/>
</dbReference>
<gene>
    <name evidence="1" type="ORF">EDC64_106148</name>
</gene>
<name>A0A4R3LX15_9HYPH</name>
<dbReference type="Pfam" id="PF01874">
    <property type="entry name" value="CitG"/>
    <property type="match status" value="1"/>
</dbReference>
<comment type="caution">
    <text evidence="1">The sequence shown here is derived from an EMBL/GenBank/DDBJ whole genome shotgun (WGS) entry which is preliminary data.</text>
</comment>
<dbReference type="GO" id="GO:0046917">
    <property type="term" value="F:triphosphoribosyl-dephospho-CoA synthase activity"/>
    <property type="evidence" value="ECO:0007669"/>
    <property type="project" value="InterPro"/>
</dbReference>
<dbReference type="PANTHER" id="PTHR42280:SF1">
    <property type="entry name" value="CITG FAMILY PROTEIN"/>
    <property type="match status" value="1"/>
</dbReference>
<dbReference type="Gene3D" id="1.10.4200.10">
    <property type="entry name" value="Triphosphoribosyl-dephospho-CoA protein"/>
    <property type="match status" value="1"/>
</dbReference>
<accession>A0A4R3LX15</accession>
<keyword evidence="2" id="KW-1185">Reference proteome</keyword>
<reference evidence="1 2" key="1">
    <citation type="submission" date="2019-03" db="EMBL/GenBank/DDBJ databases">
        <title>Genomic Encyclopedia of Type Strains, Phase IV (KMG-IV): sequencing the most valuable type-strain genomes for metagenomic binning, comparative biology and taxonomic classification.</title>
        <authorList>
            <person name="Goeker M."/>
        </authorList>
    </citation>
    <scope>NUCLEOTIDE SEQUENCE [LARGE SCALE GENOMIC DNA]</scope>
    <source>
        <strain evidence="1 2">DSM 9035</strain>
    </source>
</reference>
<dbReference type="AlphaFoldDB" id="A0A4R3LX15"/>
<dbReference type="PANTHER" id="PTHR42280">
    <property type="entry name" value="CITG FAMILY PROTEIN"/>
    <property type="match status" value="1"/>
</dbReference>
<organism evidence="1 2">
    <name type="scientific">Aquabacter spiritensis</name>
    <dbReference type="NCBI Taxonomy" id="933073"/>
    <lineage>
        <taxon>Bacteria</taxon>
        <taxon>Pseudomonadati</taxon>
        <taxon>Pseudomonadota</taxon>
        <taxon>Alphaproteobacteria</taxon>
        <taxon>Hyphomicrobiales</taxon>
        <taxon>Xanthobacteraceae</taxon>
        <taxon>Aquabacter</taxon>
    </lineage>
</organism>